<organism evidence="1 2">
    <name type="scientific">Niveibacterium umoris</name>
    <dbReference type="NCBI Taxonomy" id="1193620"/>
    <lineage>
        <taxon>Bacteria</taxon>
        <taxon>Pseudomonadati</taxon>
        <taxon>Pseudomonadota</taxon>
        <taxon>Betaproteobacteria</taxon>
        <taxon>Rhodocyclales</taxon>
        <taxon>Rhodocyclaceae</taxon>
        <taxon>Niveibacterium</taxon>
    </lineage>
</organism>
<comment type="caution">
    <text evidence="1">The sequence shown here is derived from an EMBL/GenBank/DDBJ whole genome shotgun (WGS) entry which is preliminary data.</text>
</comment>
<dbReference type="Proteomes" id="UP000561045">
    <property type="component" value="Unassembled WGS sequence"/>
</dbReference>
<name>A0A840BTF4_9RHOO</name>
<reference evidence="1 2" key="1">
    <citation type="submission" date="2020-08" db="EMBL/GenBank/DDBJ databases">
        <title>Genomic Encyclopedia of Type Strains, Phase IV (KMG-IV): sequencing the most valuable type-strain genomes for metagenomic binning, comparative biology and taxonomic classification.</title>
        <authorList>
            <person name="Goeker M."/>
        </authorList>
    </citation>
    <scope>NUCLEOTIDE SEQUENCE [LARGE SCALE GENOMIC DNA]</scope>
    <source>
        <strain evidence="1 2">DSM 106739</strain>
    </source>
</reference>
<protein>
    <submittedName>
        <fullName evidence="1">Uncharacterized protein</fullName>
    </submittedName>
</protein>
<dbReference type="RefSeq" id="WP_345478753.1">
    <property type="nucleotide sequence ID" value="NZ_BAABLE010000005.1"/>
</dbReference>
<keyword evidence="2" id="KW-1185">Reference proteome</keyword>
<accession>A0A840BTF4</accession>
<dbReference type="EMBL" id="JACIET010000007">
    <property type="protein sequence ID" value="MBB4014952.1"/>
    <property type="molecule type" value="Genomic_DNA"/>
</dbReference>
<evidence type="ECO:0000313" key="1">
    <source>
        <dbReference type="EMBL" id="MBB4014952.1"/>
    </source>
</evidence>
<dbReference type="AlphaFoldDB" id="A0A840BTF4"/>
<sequence>MVLCVDGKKQSLSAFAIPEMSLSSARTEMKKHSFSVTVSASDMLARLAAPYDAWVADSKKDDQLCAEPQDELAEAGYPALQQVLAMPNLLELVVGHYLFGELVRPLIWNGHGPIEYWFDQVTSCRSTGIVVEVAGVCFSRR</sequence>
<evidence type="ECO:0000313" key="2">
    <source>
        <dbReference type="Proteomes" id="UP000561045"/>
    </source>
</evidence>
<gene>
    <name evidence="1" type="ORF">GGR36_004320</name>
</gene>
<proteinExistence type="predicted"/>